<dbReference type="EMBL" id="CM045764">
    <property type="protein sequence ID" value="KAI8008336.1"/>
    <property type="molecule type" value="Genomic_DNA"/>
</dbReference>
<evidence type="ECO:0000313" key="2">
    <source>
        <dbReference type="Proteomes" id="UP001060215"/>
    </source>
</evidence>
<organism evidence="1 2">
    <name type="scientific">Camellia lanceoleosa</name>
    <dbReference type="NCBI Taxonomy" id="1840588"/>
    <lineage>
        <taxon>Eukaryota</taxon>
        <taxon>Viridiplantae</taxon>
        <taxon>Streptophyta</taxon>
        <taxon>Embryophyta</taxon>
        <taxon>Tracheophyta</taxon>
        <taxon>Spermatophyta</taxon>
        <taxon>Magnoliopsida</taxon>
        <taxon>eudicotyledons</taxon>
        <taxon>Gunneridae</taxon>
        <taxon>Pentapetalae</taxon>
        <taxon>asterids</taxon>
        <taxon>Ericales</taxon>
        <taxon>Theaceae</taxon>
        <taxon>Camellia</taxon>
    </lineage>
</organism>
<evidence type="ECO:0000313" key="1">
    <source>
        <dbReference type="EMBL" id="KAI8008336.1"/>
    </source>
</evidence>
<name>A0ACC0H8Y6_9ERIC</name>
<protein>
    <submittedName>
        <fullName evidence="1">Proteasome subunit beta type-4</fullName>
    </submittedName>
</protein>
<dbReference type="Proteomes" id="UP001060215">
    <property type="component" value="Chromosome 7"/>
</dbReference>
<sequence>MEEMGRSFDSRRSIYVLEESLKLKDSQSITQAKDGKPVTIELVDAKTKEPKDTSEVDAALIATGRGPFTKDLGLENVPHLYCIDDANENDSCLSLPIAQRDLRFLDRLVSTLEEKKHHEVKLKEGLKDLSAKRMELQNSLTSLWPNYPYVTGTSVIGIKFKDGILMAADMGGSYGSTLRYKSVERLKSVGKHSPCLYDNMWDNGNLVGPKEVHNYLTRMMYNRRNKFKPLWNSLVLGGVKNGQKYLGTVILSVS</sequence>
<keyword evidence="1" id="KW-0647">Proteasome</keyword>
<proteinExistence type="predicted"/>
<reference evidence="1 2" key="1">
    <citation type="journal article" date="2022" name="Plant J.">
        <title>Chromosome-level genome of Camellia lanceoleosa provides a valuable resource for understanding genome evolution and self-incompatibility.</title>
        <authorList>
            <person name="Gong W."/>
            <person name="Xiao S."/>
            <person name="Wang L."/>
            <person name="Liao Z."/>
            <person name="Chang Y."/>
            <person name="Mo W."/>
            <person name="Hu G."/>
            <person name="Li W."/>
            <person name="Zhao G."/>
            <person name="Zhu H."/>
            <person name="Hu X."/>
            <person name="Ji K."/>
            <person name="Xiang X."/>
            <person name="Song Q."/>
            <person name="Yuan D."/>
            <person name="Jin S."/>
            <person name="Zhang L."/>
        </authorList>
    </citation>
    <scope>NUCLEOTIDE SEQUENCE [LARGE SCALE GENOMIC DNA]</scope>
    <source>
        <strain evidence="1">SQ_2022a</strain>
    </source>
</reference>
<gene>
    <name evidence="1" type="ORF">LOK49_LG07G00095</name>
</gene>
<keyword evidence="2" id="KW-1185">Reference proteome</keyword>
<comment type="caution">
    <text evidence="1">The sequence shown here is derived from an EMBL/GenBank/DDBJ whole genome shotgun (WGS) entry which is preliminary data.</text>
</comment>
<accession>A0ACC0H8Y6</accession>